<keyword evidence="6" id="KW-0812">Transmembrane</keyword>
<feature type="region of interest" description="Disordered" evidence="5">
    <location>
        <begin position="269"/>
        <end position="309"/>
    </location>
</feature>
<dbReference type="EMBL" id="JAPMOS010000012">
    <property type="protein sequence ID" value="KAJ4460482.1"/>
    <property type="molecule type" value="Genomic_DNA"/>
</dbReference>
<proteinExistence type="inferred from homology"/>
<evidence type="ECO:0000256" key="4">
    <source>
        <dbReference type="ARBA" id="ARBA00023288"/>
    </source>
</evidence>
<keyword evidence="6" id="KW-1133">Transmembrane helix</keyword>
<evidence type="ECO:0000313" key="7">
    <source>
        <dbReference type="EMBL" id="KAJ4460482.1"/>
    </source>
</evidence>
<dbReference type="InterPro" id="IPR019142">
    <property type="entry name" value="Dymeclin"/>
</dbReference>
<protein>
    <recommendedName>
        <fullName evidence="2">Dymeclin</fullName>
    </recommendedName>
</protein>
<comment type="caution">
    <text evidence="7">The sequence shown here is derived from an EMBL/GenBank/DDBJ whole genome shotgun (WGS) entry which is preliminary data.</text>
</comment>
<dbReference type="PANTHER" id="PTHR12895:SF9">
    <property type="entry name" value="DYMECLIN"/>
    <property type="match status" value="1"/>
</dbReference>
<evidence type="ECO:0000256" key="3">
    <source>
        <dbReference type="ARBA" id="ARBA00022707"/>
    </source>
</evidence>
<dbReference type="PANTHER" id="PTHR12895">
    <property type="entry name" value="DYMECLIN"/>
    <property type="match status" value="1"/>
</dbReference>
<reference evidence="7" key="1">
    <citation type="journal article" date="2022" name="bioRxiv">
        <title>Genomics of Preaxostyla Flagellates Illuminates Evolutionary Transitions and the Path Towards Mitochondrial Loss.</title>
        <authorList>
            <person name="Novak L.V.F."/>
            <person name="Treitli S.C."/>
            <person name="Pyrih J."/>
            <person name="Halakuc P."/>
            <person name="Pipaliya S.V."/>
            <person name="Vacek V."/>
            <person name="Brzon O."/>
            <person name="Soukal P."/>
            <person name="Eme L."/>
            <person name="Dacks J.B."/>
            <person name="Karnkowska A."/>
            <person name="Elias M."/>
            <person name="Hampl V."/>
        </authorList>
    </citation>
    <scope>NUCLEOTIDE SEQUENCE</scope>
    <source>
        <strain evidence="7">RCP-MX</strain>
    </source>
</reference>
<feature type="compositionally biased region" description="Low complexity" evidence="5">
    <location>
        <begin position="269"/>
        <end position="281"/>
    </location>
</feature>
<dbReference type="Pfam" id="PF09742">
    <property type="entry name" value="Dymeclin"/>
    <property type="match status" value="1"/>
</dbReference>
<keyword evidence="4" id="KW-0449">Lipoprotein</keyword>
<keyword evidence="8" id="KW-1185">Reference proteome</keyword>
<feature type="region of interest" description="Disordered" evidence="5">
    <location>
        <begin position="77"/>
        <end position="98"/>
    </location>
</feature>
<organism evidence="7 8">
    <name type="scientific">Paratrimastix pyriformis</name>
    <dbReference type="NCBI Taxonomy" id="342808"/>
    <lineage>
        <taxon>Eukaryota</taxon>
        <taxon>Metamonada</taxon>
        <taxon>Preaxostyla</taxon>
        <taxon>Paratrimastigidae</taxon>
        <taxon>Paratrimastix</taxon>
    </lineage>
</organism>
<evidence type="ECO:0000256" key="6">
    <source>
        <dbReference type="SAM" id="Phobius"/>
    </source>
</evidence>
<name>A0ABQ8UMS9_9EUKA</name>
<keyword evidence="3" id="KW-0519">Myristate</keyword>
<feature type="compositionally biased region" description="Low complexity" evidence="5">
    <location>
        <begin position="89"/>
        <end position="98"/>
    </location>
</feature>
<sequence length="580" mass="60477">MEAFAFQAADNNRRTHNFSLLLDLLLVRLKNLTERVRKEAPEAVVLPLDLCNLLFLTQAYALLLVQYVPNEDLSSHFIHHPSRQPPSSSPGAPSESNPMARELVDGLIGFILDTLLPALVPLHATVVDTITILTATQLRSAPGMPQLFTDLLMTHPRSSALGSTLLDQVISPAPTHIPPASAAALGLLAYNLLVFHNSPLPAAGTPAALGSAAAPSVTISSTASLPPLVPSTSTASLGQMAISPGPAIASPTTAPGPATTTAAVISTPAATAATSTATPSAPAQPPGPPTDSAKPLAPPTPVGKSTSTPALAPVAKPGALWGALSTIGSYACLSTPIPTSLLLYPIHLLAVMTGNAPPDPPRHGLISPASPSPASPFVDPTAPLSSALMLYQLPPFLYSRRLTWWFWRGCGDAGQAPLSTRSLALLLVLASYRMAPVDPASGVATSGPGWSTLSPYARMLRTMQDSILSAVSVDPEAAPHEGALHISFSALFNAIARNCSELHVVLLYTLLYGNATFRQYTWPAPTLTLALHQLEVGGPAIGWYRDHALGPITMGSFIVVILVRALIALLPLKARARPSP</sequence>
<gene>
    <name evidence="7" type="ORF">PAPYR_3096</name>
</gene>
<evidence type="ECO:0000256" key="5">
    <source>
        <dbReference type="SAM" id="MobiDB-lite"/>
    </source>
</evidence>
<accession>A0ABQ8UMS9</accession>
<feature type="transmembrane region" description="Helical" evidence="6">
    <location>
        <begin position="554"/>
        <end position="572"/>
    </location>
</feature>
<evidence type="ECO:0000256" key="1">
    <source>
        <dbReference type="ARBA" id="ARBA00010603"/>
    </source>
</evidence>
<evidence type="ECO:0000313" key="8">
    <source>
        <dbReference type="Proteomes" id="UP001141327"/>
    </source>
</evidence>
<evidence type="ECO:0000256" key="2">
    <source>
        <dbReference type="ARBA" id="ARBA00015736"/>
    </source>
</evidence>
<comment type="similarity">
    <text evidence="1">Belongs to the dymeclin family.</text>
</comment>
<keyword evidence="6" id="KW-0472">Membrane</keyword>
<dbReference type="Proteomes" id="UP001141327">
    <property type="component" value="Unassembled WGS sequence"/>
</dbReference>